<dbReference type="Proteomes" id="UP001064048">
    <property type="component" value="Chromosome 19"/>
</dbReference>
<keyword evidence="2" id="KW-1185">Reference proteome</keyword>
<name>A0ACC0JN69_CHOFU</name>
<accession>A0ACC0JN69</accession>
<evidence type="ECO:0000313" key="1">
    <source>
        <dbReference type="EMBL" id="KAI8425534.1"/>
    </source>
</evidence>
<proteinExistence type="predicted"/>
<protein>
    <submittedName>
        <fullName evidence="1">Uncharacterized protein</fullName>
    </submittedName>
</protein>
<evidence type="ECO:0000313" key="2">
    <source>
        <dbReference type="Proteomes" id="UP001064048"/>
    </source>
</evidence>
<gene>
    <name evidence="1" type="ORF">MSG28_011360</name>
</gene>
<sequence>MFSPFVKQSWAVSGVLLNMLGQGMVLSFPSVLLPALKMPGAAIHTDLETSSWLSSLVGLASIPGFLASSFLMEICGRRLAHALLIVPGTLGWLLIYFATGIPMLMVGRILGRHQRRLHRHPRRRRHRRIHQPTTTRHVPKSQDSSESPAWLAARQKFSQSEKAWLWLRGDAADAQTEFDSMIRAQKERHAAESTEKSSIKKSVLDFMRKFTMKDFLKPLLIIFLAGILLETCGRHIFPAYALQIIEGITGDTSQSFYYTLIIDIITTVSSTFSSVLVRMLKRRTLLFISGAAALVVLSGVCTCLYLASIDVISKDRAWLPISMLMLYFILANLGCTPIPLALLGEVFPVAHRGAGSAMSGLALSLCLMVALKITPALLESVKVYGTFAIFGSAMAASLVGLYFTLPETKDRTLQEIEDYFNHGRFIDEKPRHDDEENLKMLKS</sequence>
<organism evidence="1 2">
    <name type="scientific">Choristoneura fumiferana</name>
    <name type="common">Spruce budworm moth</name>
    <name type="synonym">Archips fumiferana</name>
    <dbReference type="NCBI Taxonomy" id="7141"/>
    <lineage>
        <taxon>Eukaryota</taxon>
        <taxon>Metazoa</taxon>
        <taxon>Ecdysozoa</taxon>
        <taxon>Arthropoda</taxon>
        <taxon>Hexapoda</taxon>
        <taxon>Insecta</taxon>
        <taxon>Pterygota</taxon>
        <taxon>Neoptera</taxon>
        <taxon>Endopterygota</taxon>
        <taxon>Lepidoptera</taxon>
        <taxon>Glossata</taxon>
        <taxon>Ditrysia</taxon>
        <taxon>Tortricoidea</taxon>
        <taxon>Tortricidae</taxon>
        <taxon>Tortricinae</taxon>
        <taxon>Choristoneura</taxon>
    </lineage>
</organism>
<comment type="caution">
    <text evidence="1">The sequence shown here is derived from an EMBL/GenBank/DDBJ whole genome shotgun (WGS) entry which is preliminary data.</text>
</comment>
<dbReference type="EMBL" id="CM046119">
    <property type="protein sequence ID" value="KAI8425534.1"/>
    <property type="molecule type" value="Genomic_DNA"/>
</dbReference>
<reference evidence="1 2" key="1">
    <citation type="journal article" date="2022" name="Genome Biol. Evol.">
        <title>The Spruce Budworm Genome: Reconstructing the Evolutionary History of Antifreeze Proteins.</title>
        <authorList>
            <person name="Beliveau C."/>
            <person name="Gagne P."/>
            <person name="Picq S."/>
            <person name="Vernygora O."/>
            <person name="Keeling C.I."/>
            <person name="Pinkney K."/>
            <person name="Doucet D."/>
            <person name="Wen F."/>
            <person name="Johnston J.S."/>
            <person name="Maaroufi H."/>
            <person name="Boyle B."/>
            <person name="Laroche J."/>
            <person name="Dewar K."/>
            <person name="Juretic N."/>
            <person name="Blackburn G."/>
            <person name="Nisole A."/>
            <person name="Brunet B."/>
            <person name="Brandao M."/>
            <person name="Lumley L."/>
            <person name="Duan J."/>
            <person name="Quan G."/>
            <person name="Lucarotti C.J."/>
            <person name="Roe A.D."/>
            <person name="Sperling F.A.H."/>
            <person name="Levesque R.C."/>
            <person name="Cusson M."/>
        </authorList>
    </citation>
    <scope>NUCLEOTIDE SEQUENCE [LARGE SCALE GENOMIC DNA]</scope>
    <source>
        <strain evidence="1">Glfc:IPQL:Cfum</strain>
    </source>
</reference>